<evidence type="ECO:0000256" key="4">
    <source>
        <dbReference type="ARBA" id="ARBA00022980"/>
    </source>
</evidence>
<accession>A0A075HKA2</accession>
<feature type="domain" description="Small ribosomal subunit protein eS4 central region" evidence="9">
    <location>
        <begin position="98"/>
        <end position="169"/>
    </location>
</feature>
<dbReference type="PANTHER" id="PTHR11581">
    <property type="entry name" value="30S/40S RIBOSOMAL PROTEIN S4"/>
    <property type="match status" value="1"/>
</dbReference>
<dbReference type="Pfam" id="PF00900">
    <property type="entry name" value="Ribosomal_S4e"/>
    <property type="match status" value="1"/>
</dbReference>
<evidence type="ECO:0000259" key="9">
    <source>
        <dbReference type="Pfam" id="PF00900"/>
    </source>
</evidence>
<dbReference type="InterPro" id="IPR000876">
    <property type="entry name" value="Ribosomal_eS4"/>
</dbReference>
<gene>
    <name evidence="11" type="primary">RP-S4e</name>
    <name evidence="11" type="synonym">RPS4</name>
</gene>
<dbReference type="CDD" id="cd00165">
    <property type="entry name" value="S4"/>
    <property type="match status" value="1"/>
</dbReference>
<dbReference type="GO" id="GO:0006412">
    <property type="term" value="P:translation"/>
    <property type="evidence" value="ECO:0007669"/>
    <property type="project" value="InterPro"/>
</dbReference>
<keyword evidence="4 11" id="KW-0689">Ribosomal protein</keyword>
<dbReference type="InterPro" id="IPR038237">
    <property type="entry name" value="Ribosomal_eS4_central_sf"/>
</dbReference>
<dbReference type="Gene3D" id="2.40.50.740">
    <property type="match status" value="1"/>
</dbReference>
<dbReference type="NCBIfam" id="NF003312">
    <property type="entry name" value="PRK04313.1"/>
    <property type="match status" value="1"/>
</dbReference>
<proteinExistence type="inferred from homology"/>
<dbReference type="Gene3D" id="2.30.30.30">
    <property type="match status" value="1"/>
</dbReference>
<dbReference type="InterPro" id="IPR014722">
    <property type="entry name" value="Rib_uL2_dom2"/>
</dbReference>
<evidence type="ECO:0000256" key="5">
    <source>
        <dbReference type="ARBA" id="ARBA00023274"/>
    </source>
</evidence>
<keyword evidence="2" id="KW-0699">rRNA-binding</keyword>
<dbReference type="PROSITE" id="PS50889">
    <property type="entry name" value="S4"/>
    <property type="match status" value="1"/>
</dbReference>
<dbReference type="EMBL" id="KF901034">
    <property type="protein sequence ID" value="AIF15685.1"/>
    <property type="molecule type" value="Genomic_DNA"/>
</dbReference>
<reference evidence="11" key="1">
    <citation type="journal article" date="2014" name="Genome Biol. Evol.">
        <title>Pangenome evidence for extensive interdomain horizontal transfer affecting lineage core and shell genes in uncultured planktonic thaumarchaeota and euryarchaeota.</title>
        <authorList>
            <person name="Deschamps P."/>
            <person name="Zivanovic Y."/>
            <person name="Moreira D."/>
            <person name="Rodriguez-Valera F."/>
            <person name="Lopez-Garcia P."/>
        </authorList>
    </citation>
    <scope>NUCLEOTIDE SEQUENCE</scope>
</reference>
<evidence type="ECO:0000256" key="7">
    <source>
        <dbReference type="ARBA" id="ARBA00035388"/>
    </source>
</evidence>
<protein>
    <recommendedName>
        <fullName evidence="6">Small ribosomal subunit protein eS4</fullName>
    </recommendedName>
    <alternativeName>
        <fullName evidence="7">30S ribosomal protein S4e</fullName>
    </alternativeName>
</protein>
<name>A0A075HKA2_9ARCH</name>
<organism evidence="11">
    <name type="scientific">uncultured marine thaumarchaeote KM3_71_C08</name>
    <dbReference type="NCBI Taxonomy" id="1456257"/>
    <lineage>
        <taxon>Archaea</taxon>
        <taxon>Nitrososphaerota</taxon>
        <taxon>environmental samples</taxon>
    </lineage>
</organism>
<dbReference type="GO" id="GO:0022627">
    <property type="term" value="C:cytosolic small ribosomal subunit"/>
    <property type="evidence" value="ECO:0007669"/>
    <property type="project" value="TreeGrafter"/>
</dbReference>
<comment type="similarity">
    <text evidence="1">Belongs to the eukaryotic ribosomal protein eS4 family.</text>
</comment>
<evidence type="ECO:0000256" key="6">
    <source>
        <dbReference type="ARBA" id="ARBA00035272"/>
    </source>
</evidence>
<dbReference type="SUPFAM" id="SSF55174">
    <property type="entry name" value="Alpha-L RNA-binding motif"/>
    <property type="match status" value="1"/>
</dbReference>
<dbReference type="InterPro" id="IPR013845">
    <property type="entry name" value="Ribosomal_eS4_central_region"/>
</dbReference>
<dbReference type="GO" id="GO:0003735">
    <property type="term" value="F:structural constituent of ribosome"/>
    <property type="evidence" value="ECO:0007669"/>
    <property type="project" value="InterPro"/>
</dbReference>
<keyword evidence="3 8" id="KW-0694">RNA-binding</keyword>
<dbReference type="PANTHER" id="PTHR11581:SF0">
    <property type="entry name" value="SMALL RIBOSOMAL SUBUNIT PROTEIN ES4"/>
    <property type="match status" value="1"/>
</dbReference>
<evidence type="ECO:0000256" key="2">
    <source>
        <dbReference type="ARBA" id="ARBA00022730"/>
    </source>
</evidence>
<dbReference type="AlphaFoldDB" id="A0A075HKA2"/>
<evidence type="ECO:0000313" key="11">
    <source>
        <dbReference type="EMBL" id="AIF15685.1"/>
    </source>
</evidence>
<evidence type="ECO:0000256" key="3">
    <source>
        <dbReference type="ARBA" id="ARBA00022884"/>
    </source>
</evidence>
<keyword evidence="5" id="KW-0687">Ribonucleoprotein</keyword>
<dbReference type="InterPro" id="IPR036986">
    <property type="entry name" value="S4_RNA-bd_sf"/>
</dbReference>
<dbReference type="InterPro" id="IPR013843">
    <property type="entry name" value="Ribosomal_eS4_N"/>
</dbReference>
<dbReference type="GO" id="GO:0019843">
    <property type="term" value="F:rRNA binding"/>
    <property type="evidence" value="ECO:0007669"/>
    <property type="project" value="UniProtKB-KW"/>
</dbReference>
<dbReference type="Gene3D" id="3.10.290.10">
    <property type="entry name" value="RNA-binding S4 domain"/>
    <property type="match status" value="1"/>
</dbReference>
<sequence>MGSIAGSKKLKRQMAPTFWGINRKEKRFVITVRPGAHPKNNSIPTAVLLRDTLKKVKTLREAKSSIYGGKVKVDGVIQKSLHHSIGLMDVIELEGITDVYRLVPYNGHLLEPIKINVVEKSKKLVKVKSKTTSKGGKTQLGFHDGRTIITDTNVNIDDTCILQIPDQKILDVIKFEKNSQVIVTRGINAGRVGLINKIKQGTFTLPKRINLLIDDKTIEIPANITMVVGKEKPVIQIM</sequence>
<feature type="domain" description="Small ribosomal subunit protein eS4 N-terminal" evidence="10">
    <location>
        <begin position="6"/>
        <end position="39"/>
    </location>
</feature>
<evidence type="ECO:0000256" key="1">
    <source>
        <dbReference type="ARBA" id="ARBA00007500"/>
    </source>
</evidence>
<dbReference type="Pfam" id="PF08071">
    <property type="entry name" value="RS4NT"/>
    <property type="match status" value="1"/>
</dbReference>
<evidence type="ECO:0000256" key="8">
    <source>
        <dbReference type="PROSITE-ProRule" id="PRU00182"/>
    </source>
</evidence>
<evidence type="ECO:0000259" key="10">
    <source>
        <dbReference type="Pfam" id="PF08071"/>
    </source>
</evidence>